<keyword evidence="3 7" id="KW-0812">Transmembrane</keyword>
<evidence type="ECO:0000256" key="1">
    <source>
        <dbReference type="ARBA" id="ARBA00022475"/>
    </source>
</evidence>
<evidence type="ECO:0000256" key="6">
    <source>
        <dbReference type="ARBA" id="ARBA00023306"/>
    </source>
</evidence>
<comment type="similarity">
    <text evidence="7">Belongs to the FtsB family.</text>
</comment>
<keyword evidence="1 7" id="KW-1003">Cell membrane</keyword>
<keyword evidence="5 7" id="KW-0472">Membrane</keyword>
<evidence type="ECO:0000256" key="3">
    <source>
        <dbReference type="ARBA" id="ARBA00022692"/>
    </source>
</evidence>
<dbReference type="EMBL" id="SNZE01000002">
    <property type="protein sequence ID" value="TDR32783.1"/>
    <property type="molecule type" value="Genomic_DNA"/>
</dbReference>
<dbReference type="HAMAP" id="MF_00599">
    <property type="entry name" value="FtsB"/>
    <property type="match status" value="1"/>
</dbReference>
<keyword evidence="10" id="KW-1185">Reference proteome</keyword>
<feature type="compositionally biased region" description="Low complexity" evidence="8">
    <location>
        <begin position="95"/>
        <end position="113"/>
    </location>
</feature>
<dbReference type="AlphaFoldDB" id="A0A4R6YB01"/>
<evidence type="ECO:0000256" key="2">
    <source>
        <dbReference type="ARBA" id="ARBA00022618"/>
    </source>
</evidence>
<comment type="function">
    <text evidence="7">Essential cell division protein. May link together the upstream cell division proteins, which are predominantly cytoplasmic, with the downstream cell division proteins, which are predominantly periplasmic.</text>
</comment>
<feature type="topological domain" description="Cytoplasmic" evidence="7">
    <location>
        <begin position="1"/>
        <end position="3"/>
    </location>
</feature>
<dbReference type="OrthoDB" id="7061211at2"/>
<dbReference type="PANTHER" id="PTHR37485:SF1">
    <property type="entry name" value="CELL DIVISION PROTEIN FTSB"/>
    <property type="match status" value="1"/>
</dbReference>
<keyword evidence="7" id="KW-0997">Cell inner membrane</keyword>
<feature type="region of interest" description="Disordered" evidence="8">
    <location>
        <begin position="95"/>
        <end position="119"/>
    </location>
</feature>
<dbReference type="GO" id="GO:0043093">
    <property type="term" value="P:FtsZ-dependent cytokinesis"/>
    <property type="evidence" value="ECO:0007669"/>
    <property type="project" value="UniProtKB-UniRule"/>
</dbReference>
<sequence>MRRLPLFLLLVLLTLQWPLWNGYWNLYRTRQAIDAQQKVNQDLVYRNAALQADIRDLKQGNDAVQERARLQLGMVKADEVFVQIMDQPSVLNATPSGASTQAGAAAPAPTGATVTLVKP</sequence>
<dbReference type="InterPro" id="IPR023081">
    <property type="entry name" value="Cell_div_FtsB"/>
</dbReference>
<dbReference type="RefSeq" id="WP_133618961.1">
    <property type="nucleotide sequence ID" value="NZ_SNZE01000002.1"/>
</dbReference>
<dbReference type="GO" id="GO:0005886">
    <property type="term" value="C:plasma membrane"/>
    <property type="evidence" value="ECO:0007669"/>
    <property type="project" value="UniProtKB-SubCell"/>
</dbReference>
<protein>
    <recommendedName>
        <fullName evidence="7">Cell division protein FtsB</fullName>
    </recommendedName>
</protein>
<evidence type="ECO:0000256" key="4">
    <source>
        <dbReference type="ARBA" id="ARBA00022989"/>
    </source>
</evidence>
<comment type="caution">
    <text evidence="9">The sequence shown here is derived from an EMBL/GenBank/DDBJ whole genome shotgun (WGS) entry which is preliminary data.</text>
</comment>
<evidence type="ECO:0000256" key="5">
    <source>
        <dbReference type="ARBA" id="ARBA00023136"/>
    </source>
</evidence>
<evidence type="ECO:0000313" key="9">
    <source>
        <dbReference type="EMBL" id="TDR32783.1"/>
    </source>
</evidence>
<keyword evidence="4 7" id="KW-1133">Transmembrane helix</keyword>
<keyword evidence="2 7" id="KW-0132">Cell division</keyword>
<dbReference type="InterPro" id="IPR007060">
    <property type="entry name" value="FtsL/DivIC"/>
</dbReference>
<evidence type="ECO:0000313" key="10">
    <source>
        <dbReference type="Proteomes" id="UP000294480"/>
    </source>
</evidence>
<evidence type="ECO:0000256" key="8">
    <source>
        <dbReference type="SAM" id="MobiDB-lite"/>
    </source>
</evidence>
<gene>
    <name evidence="7" type="primary">ftsB</name>
    <name evidence="9" type="ORF">DFR44_10279</name>
</gene>
<proteinExistence type="inferred from homology"/>
<feature type="topological domain" description="Periplasmic" evidence="7">
    <location>
        <begin position="21"/>
        <end position="119"/>
    </location>
</feature>
<dbReference type="PANTHER" id="PTHR37485">
    <property type="entry name" value="CELL DIVISION PROTEIN FTSB"/>
    <property type="match status" value="1"/>
</dbReference>
<comment type="subcellular location">
    <subcellularLocation>
        <location evidence="7">Cell inner membrane</location>
        <topology evidence="7">Single-pass type II membrane protein</topology>
    </subcellularLocation>
    <text evidence="7">Localizes to the division septum.</text>
</comment>
<reference evidence="9 10" key="1">
    <citation type="submission" date="2019-03" db="EMBL/GenBank/DDBJ databases">
        <title>Genomic Encyclopedia of Type Strains, Phase IV (KMG-IV): sequencing the most valuable type-strain genomes for metagenomic binning, comparative biology and taxonomic classification.</title>
        <authorList>
            <person name="Goeker M."/>
        </authorList>
    </citation>
    <scope>NUCLEOTIDE SEQUENCE [LARGE SCALE GENOMIC DNA]</scope>
    <source>
        <strain evidence="9 10">DSM 102852</strain>
    </source>
</reference>
<dbReference type="Pfam" id="PF04977">
    <property type="entry name" value="DivIC"/>
    <property type="match status" value="1"/>
</dbReference>
<accession>A0A4R6YB01</accession>
<organism evidence="9 10">
    <name type="scientific">Hydromonas duriensis</name>
    <dbReference type="NCBI Taxonomy" id="1527608"/>
    <lineage>
        <taxon>Bacteria</taxon>
        <taxon>Pseudomonadati</taxon>
        <taxon>Pseudomonadota</taxon>
        <taxon>Betaproteobacteria</taxon>
        <taxon>Burkholderiales</taxon>
        <taxon>Burkholderiaceae</taxon>
        <taxon>Hydromonas</taxon>
    </lineage>
</organism>
<dbReference type="Proteomes" id="UP000294480">
    <property type="component" value="Unassembled WGS sequence"/>
</dbReference>
<dbReference type="SUPFAM" id="SSF56954">
    <property type="entry name" value="Outer membrane efflux proteins (OEP)"/>
    <property type="match status" value="1"/>
</dbReference>
<dbReference type="GO" id="GO:0032153">
    <property type="term" value="C:cell division site"/>
    <property type="evidence" value="ECO:0007669"/>
    <property type="project" value="UniProtKB-UniRule"/>
</dbReference>
<evidence type="ECO:0000256" key="7">
    <source>
        <dbReference type="HAMAP-Rule" id="MF_00599"/>
    </source>
</evidence>
<comment type="subunit">
    <text evidence="7">Part of a complex composed of FtsB, FtsL and FtsQ.</text>
</comment>
<keyword evidence="6 7" id="KW-0131">Cell cycle</keyword>
<dbReference type="GO" id="GO:0030428">
    <property type="term" value="C:cell septum"/>
    <property type="evidence" value="ECO:0007669"/>
    <property type="project" value="TreeGrafter"/>
</dbReference>
<name>A0A4R6YB01_9BURK</name>